<reference evidence="6 7" key="1">
    <citation type="submission" date="2017-11" db="EMBL/GenBank/DDBJ databases">
        <title>Complete genome sequence of Herbaspirillum rubrisubalbicans DSM 11543.</title>
        <authorList>
            <person name="Chen M."/>
            <person name="An Q."/>
        </authorList>
    </citation>
    <scope>NUCLEOTIDE SEQUENCE [LARGE SCALE GENOMIC DNA]</scope>
    <source>
        <strain evidence="6 7">DSM 11543</strain>
    </source>
</reference>
<accession>A0AAD0U919</accession>
<dbReference type="Pfam" id="PF18254">
    <property type="entry name" value="HMw1_D2"/>
    <property type="match status" value="1"/>
</dbReference>
<protein>
    <submittedName>
        <fullName evidence="6">Peptide transporter</fullName>
    </submittedName>
</protein>
<organism evidence="6 7">
    <name type="scientific">Herbaspirillum rubrisubalbicans</name>
    <dbReference type="NCBI Taxonomy" id="80842"/>
    <lineage>
        <taxon>Bacteria</taxon>
        <taxon>Pseudomonadati</taxon>
        <taxon>Pseudomonadota</taxon>
        <taxon>Betaproteobacteria</taxon>
        <taxon>Burkholderiales</taxon>
        <taxon>Oxalobacteraceae</taxon>
        <taxon>Herbaspirillum</taxon>
    </lineage>
</organism>
<feature type="domain" description="HMW1C N-terminal" evidence="4">
    <location>
        <begin position="2"/>
        <end position="143"/>
    </location>
</feature>
<dbReference type="InterPro" id="IPR041109">
    <property type="entry name" value="HMW1C_N"/>
</dbReference>
<dbReference type="PANTHER" id="PTHR44835">
    <property type="entry name" value="UDP-N-ACETYLGLUCOSAMINE--PEPTIDE N-ACETYLGLUCOSAMINYLTRANSFERASE SPINDLY-RELATED"/>
    <property type="match status" value="1"/>
</dbReference>
<dbReference type="PANTHER" id="PTHR44835:SF1">
    <property type="entry name" value="PROTEIN O-GLCNAC TRANSFERASE"/>
    <property type="match status" value="1"/>
</dbReference>
<dbReference type="InterPro" id="IPR051939">
    <property type="entry name" value="Glycosyltr_41/O-GlcNAc_trsf"/>
</dbReference>
<sequence>MEFSLEKFEAFAYGRDIEMATRELVALLSHLDAHYGGLGQQFKAQPLGSVTQEDVHTHVWTRAAAAASSLLADKTLFFSPEWQLKILTLHRWLSALFAATPFHNTDHIMRALNRNDESDNLQNVSVAPEDMLKFCFLYSADSEVPLNLDALWEHNPVLAASLAMLLLSPRFLGSPAAHGKREAILPWLTQRLPQIADLELLPTGVMHDVYMHCSYADRADKHQVKAAINTLIRRKLSAHALLDGDFSTAVSPQTDDGSKPVLLVVLEWFSKAHSIYRTHSRTIEAARRHFYVVGMAYEGCVDEVTKQVFDEFVALHQDHSIIDQLRAIQQQARKNQAQVLYMPSVGMFPLTMWLANLRVAPLQMMALGHPATTHAHAIDYVVVEEDYVGDPACFSEKLLTLPADGMPYRASGALPAELPVHVPRLSPETVQIVVCATTMKLNPGFLEACAQIVRKSGTPVHFRMLIGQAQGLIYPAVKRLVARYLGNAATVYPHQNYDEYMRIIIGCDMFINPFPFGNTNGIIDTVTAGLVGVCKTGREVHEHIDEGLFGRLGFPDWLVTDSTEAYVRAAVRLANEHALRVDLANTLTGPGRVQKIFQGHPEIMGGKFIELVNKVNSTSSAQAELALP</sequence>
<evidence type="ECO:0000259" key="4">
    <source>
        <dbReference type="Pfam" id="PF18071"/>
    </source>
</evidence>
<comment type="pathway">
    <text evidence="1">Protein modification; protein glycosylation.</text>
</comment>
<dbReference type="InterPro" id="IPR040542">
    <property type="entry name" value="HMW1_D2"/>
</dbReference>
<evidence type="ECO:0000256" key="3">
    <source>
        <dbReference type="ARBA" id="ARBA00022679"/>
    </source>
</evidence>
<dbReference type="AlphaFoldDB" id="A0AAD0U919"/>
<evidence type="ECO:0000313" key="7">
    <source>
        <dbReference type="Proteomes" id="UP000269199"/>
    </source>
</evidence>
<dbReference type="GO" id="GO:0016757">
    <property type="term" value="F:glycosyltransferase activity"/>
    <property type="evidence" value="ECO:0007669"/>
    <property type="project" value="UniProtKB-KW"/>
</dbReference>
<name>A0AAD0U919_9BURK</name>
<dbReference type="Gene3D" id="3.40.50.11380">
    <property type="match status" value="1"/>
</dbReference>
<proteinExistence type="predicted"/>
<keyword evidence="3" id="KW-0808">Transferase</keyword>
<evidence type="ECO:0000256" key="2">
    <source>
        <dbReference type="ARBA" id="ARBA00022676"/>
    </source>
</evidence>
<keyword evidence="2" id="KW-0328">Glycosyltransferase</keyword>
<dbReference type="EMBL" id="CP024996">
    <property type="protein sequence ID" value="AYR23380.1"/>
    <property type="molecule type" value="Genomic_DNA"/>
</dbReference>
<dbReference type="Proteomes" id="UP000269199">
    <property type="component" value="Chromosome"/>
</dbReference>
<evidence type="ECO:0000256" key="1">
    <source>
        <dbReference type="ARBA" id="ARBA00004922"/>
    </source>
</evidence>
<feature type="domain" description="HMW1" evidence="5">
    <location>
        <begin position="149"/>
        <end position="235"/>
    </location>
</feature>
<dbReference type="Gene3D" id="3.40.50.2000">
    <property type="entry name" value="Glycogen Phosphorylase B"/>
    <property type="match status" value="1"/>
</dbReference>
<evidence type="ECO:0000259" key="5">
    <source>
        <dbReference type="Pfam" id="PF18254"/>
    </source>
</evidence>
<gene>
    <name evidence="6" type="ORF">RC54_05870</name>
</gene>
<dbReference type="Pfam" id="PF18071">
    <property type="entry name" value="HMW1C_N"/>
    <property type="match status" value="1"/>
</dbReference>
<dbReference type="RefSeq" id="WP_061790701.1">
    <property type="nucleotide sequence ID" value="NZ_CP024996.1"/>
</dbReference>
<evidence type="ECO:0000313" key="6">
    <source>
        <dbReference type="EMBL" id="AYR23380.1"/>
    </source>
</evidence>